<name>A0A7W5UCT8_9BACT</name>
<comment type="caution">
    <text evidence="5">The sequence shown here is derived from an EMBL/GenBank/DDBJ whole genome shotgun (WGS) entry which is preliminary data.</text>
</comment>
<gene>
    <name evidence="5" type="ORF">FHS60_000081</name>
</gene>
<feature type="domain" description="DUF6377" evidence="4">
    <location>
        <begin position="256"/>
        <end position="503"/>
    </location>
</feature>
<evidence type="ECO:0000256" key="1">
    <source>
        <dbReference type="SAM" id="Coils"/>
    </source>
</evidence>
<dbReference type="Pfam" id="PF19904">
    <property type="entry name" value="DUF6377"/>
    <property type="match status" value="1"/>
</dbReference>
<evidence type="ECO:0000256" key="2">
    <source>
        <dbReference type="SAM" id="Phobius"/>
    </source>
</evidence>
<feature type="chain" id="PRO_5031061732" evidence="3">
    <location>
        <begin position="21"/>
        <end position="538"/>
    </location>
</feature>
<proteinExistence type="predicted"/>
<keyword evidence="2" id="KW-1133">Transmembrane helix</keyword>
<evidence type="ECO:0000259" key="4">
    <source>
        <dbReference type="Pfam" id="PF19904"/>
    </source>
</evidence>
<keyword evidence="3" id="KW-0732">Signal</keyword>
<accession>A0A7W5UCT8</accession>
<feature type="transmembrane region" description="Helical" evidence="2">
    <location>
        <begin position="329"/>
        <end position="347"/>
    </location>
</feature>
<dbReference type="RefSeq" id="WP_183693473.1">
    <property type="nucleotide sequence ID" value="NZ_JACICA010000001.1"/>
</dbReference>
<reference evidence="5 6" key="1">
    <citation type="submission" date="2020-08" db="EMBL/GenBank/DDBJ databases">
        <title>Genomic Encyclopedia of Type Strains, Phase IV (KMG-IV): sequencing the most valuable type-strain genomes for metagenomic binning, comparative biology and taxonomic classification.</title>
        <authorList>
            <person name="Goeker M."/>
        </authorList>
    </citation>
    <scope>NUCLEOTIDE SEQUENCE [LARGE SCALE GENOMIC DNA]</scope>
    <source>
        <strain evidence="5 6">DSM 22548</strain>
    </source>
</reference>
<keyword evidence="2" id="KW-0472">Membrane</keyword>
<feature type="signal peptide" evidence="3">
    <location>
        <begin position="1"/>
        <end position="20"/>
    </location>
</feature>
<keyword evidence="1" id="KW-0175">Coiled coil</keyword>
<dbReference type="Proteomes" id="UP000541425">
    <property type="component" value="Unassembled WGS sequence"/>
</dbReference>
<dbReference type="AlphaFoldDB" id="A0A7W5UCT8"/>
<protein>
    <submittedName>
        <fullName evidence="5">Tetratricopeptide (TPR) repeat protein</fullName>
    </submittedName>
</protein>
<dbReference type="EMBL" id="JACICA010000001">
    <property type="protein sequence ID" value="MBB3701639.1"/>
    <property type="molecule type" value="Genomic_DNA"/>
</dbReference>
<evidence type="ECO:0000313" key="5">
    <source>
        <dbReference type="EMBL" id="MBB3701639.1"/>
    </source>
</evidence>
<evidence type="ECO:0000313" key="6">
    <source>
        <dbReference type="Proteomes" id="UP000541425"/>
    </source>
</evidence>
<organism evidence="5 6">
    <name type="scientific">Alloprevotella rava</name>
    <dbReference type="NCBI Taxonomy" id="671218"/>
    <lineage>
        <taxon>Bacteria</taxon>
        <taxon>Pseudomonadati</taxon>
        <taxon>Bacteroidota</taxon>
        <taxon>Bacteroidia</taxon>
        <taxon>Bacteroidales</taxon>
        <taxon>Prevotellaceae</taxon>
        <taxon>Alloprevotella</taxon>
    </lineage>
</organism>
<keyword evidence="2" id="KW-0812">Transmembrane</keyword>
<feature type="coiled-coil region" evidence="1">
    <location>
        <begin position="349"/>
        <end position="387"/>
    </location>
</feature>
<dbReference type="InterPro" id="IPR045957">
    <property type="entry name" value="DUF6377"/>
</dbReference>
<evidence type="ECO:0000256" key="3">
    <source>
        <dbReference type="SAM" id="SignalP"/>
    </source>
</evidence>
<sequence length="538" mass="62870">MKSLLLSFSLIMLCIAPGWSTNNFSNETKDIFRQLDKAITQKEQYQQALEKKATAWKRQLPHASGYKRISICKRLVEDVYLHTQSDSANKYVDQIAHSIEAQTDIKLQNYVCMQRANIFATTGMYNEALETLSHCNHKAFNHSDLLAYYHLLRTIYGWMEDYASNASIAQKLRLIKATYRDSILKLEPKGIGRDIVMADKAIDEGNAQLALEFCNPNLHGKNKDKAYSYYNLAEYYRLIGNKDKEAYYLAKTAIIDLESGVTEYVALPKLAELLFKDGSIERAYNYLLCSIEDANYCKARLRAIEATNIFPIIEKAYKEMKHRRRLTEYALFFGLSLLTLLLAYVIYSLRRQMRRNAETRRQLADTNRQLQKANEAVQETNKNLLLTDKVKEEYIARYLSRCHDYIDKLDQYRRDLLRVAKNGHKEELLKLLKSETIVSEEQKNFYTDFDNAFLTLFPHFIENFNDLLEPEARIIPKKNEQLNTELRIFALIRLGVTESTRIAHFLNYSLATIYNYRSKYRNKALCGKDEFEKRIEEL</sequence>